<evidence type="ECO:0000313" key="2">
    <source>
        <dbReference type="EMBL" id="CAG9820429.1"/>
    </source>
</evidence>
<evidence type="ECO:0000259" key="1">
    <source>
        <dbReference type="PROSITE" id="PS50076"/>
    </source>
</evidence>
<sequence>MAFNLFIKISNNSLKGHVANFGIFTRKIDYKKCYQILGIQETSDQEQIRAAYLNLVKRFHPDSGTEEASDEKFKEIDKAFRILINKKSKERWDVEEGVIVDDHPDIKHTAPQHRQYLNYDGVGSGNPFQREKQYAQMRATQAAKNVYEHGIAKATAEEKTLINKEQIHETWVPLDHKIKTKLVNSLFVLHGFDRLVEDLIQESIARGEFKNLKNSGKPLPTHQNMNPYVDFVTHKINEVLIENGFTPEWITLQKEIREEAGHLRNDLLTERKHFGPYPLSVEENIVWSEKVYHYKNVVETINKKITKFNLLVPILNKQMLHVCLEKEAQKAMVNGKSTKDILDYGVHSNNVGCDTGTNSVSVNLFSILDYFFKGK</sequence>
<dbReference type="InterPro" id="IPR052573">
    <property type="entry name" value="DnaJ_C_subfamily_28"/>
</dbReference>
<dbReference type="InterPro" id="IPR018961">
    <property type="entry name" value="DnaJ_homolog_subfam-C_membr-28"/>
</dbReference>
<proteinExistence type="predicted"/>
<dbReference type="Pfam" id="PF09350">
    <property type="entry name" value="DJC28_CD"/>
    <property type="match status" value="1"/>
</dbReference>
<dbReference type="InterPro" id="IPR036869">
    <property type="entry name" value="J_dom_sf"/>
</dbReference>
<dbReference type="AlphaFoldDB" id="A0A9N9SHZ5"/>
<gene>
    <name evidence="2" type="ORF">PHAECO_LOCUS7915</name>
</gene>
<dbReference type="CDD" id="cd06257">
    <property type="entry name" value="DnaJ"/>
    <property type="match status" value="1"/>
</dbReference>
<dbReference type="Pfam" id="PF00226">
    <property type="entry name" value="DnaJ"/>
    <property type="match status" value="1"/>
</dbReference>
<feature type="domain" description="J" evidence="1">
    <location>
        <begin position="32"/>
        <end position="96"/>
    </location>
</feature>
<dbReference type="PROSITE" id="PS50076">
    <property type="entry name" value="DNAJ_2"/>
    <property type="match status" value="1"/>
</dbReference>
<dbReference type="PRINTS" id="PR00625">
    <property type="entry name" value="JDOMAIN"/>
</dbReference>
<dbReference type="SMART" id="SM00271">
    <property type="entry name" value="DnaJ"/>
    <property type="match status" value="1"/>
</dbReference>
<dbReference type="EMBL" id="OU896710">
    <property type="protein sequence ID" value="CAG9820429.1"/>
    <property type="molecule type" value="Genomic_DNA"/>
</dbReference>
<accession>A0A9N9SHZ5</accession>
<dbReference type="OrthoDB" id="1922282at2759"/>
<dbReference type="PANTHER" id="PTHR39158">
    <property type="entry name" value="OS08G0560600 PROTEIN"/>
    <property type="match status" value="1"/>
</dbReference>
<dbReference type="Proteomes" id="UP001153737">
    <property type="component" value="Chromosome 4"/>
</dbReference>
<organism evidence="2 3">
    <name type="scientific">Phaedon cochleariae</name>
    <name type="common">Mustard beetle</name>
    <dbReference type="NCBI Taxonomy" id="80249"/>
    <lineage>
        <taxon>Eukaryota</taxon>
        <taxon>Metazoa</taxon>
        <taxon>Ecdysozoa</taxon>
        <taxon>Arthropoda</taxon>
        <taxon>Hexapoda</taxon>
        <taxon>Insecta</taxon>
        <taxon>Pterygota</taxon>
        <taxon>Neoptera</taxon>
        <taxon>Endopterygota</taxon>
        <taxon>Coleoptera</taxon>
        <taxon>Polyphaga</taxon>
        <taxon>Cucujiformia</taxon>
        <taxon>Chrysomeloidea</taxon>
        <taxon>Chrysomelidae</taxon>
        <taxon>Chrysomelinae</taxon>
        <taxon>Chrysomelini</taxon>
        <taxon>Phaedon</taxon>
    </lineage>
</organism>
<protein>
    <recommendedName>
        <fullName evidence="1">J domain-containing protein</fullName>
    </recommendedName>
</protein>
<dbReference type="InterPro" id="IPR001623">
    <property type="entry name" value="DnaJ_domain"/>
</dbReference>
<reference evidence="2" key="1">
    <citation type="submission" date="2022-01" db="EMBL/GenBank/DDBJ databases">
        <authorList>
            <person name="King R."/>
        </authorList>
    </citation>
    <scope>NUCLEOTIDE SEQUENCE</scope>
</reference>
<keyword evidence="3" id="KW-1185">Reference proteome</keyword>
<dbReference type="SUPFAM" id="SSF46565">
    <property type="entry name" value="Chaperone J-domain"/>
    <property type="match status" value="1"/>
</dbReference>
<reference evidence="2" key="2">
    <citation type="submission" date="2022-10" db="EMBL/GenBank/DDBJ databases">
        <authorList>
            <consortium name="ENA_rothamsted_submissions"/>
            <consortium name="culmorum"/>
            <person name="King R."/>
        </authorList>
    </citation>
    <scope>NUCLEOTIDE SEQUENCE</scope>
</reference>
<name>A0A9N9SHZ5_PHACE</name>
<evidence type="ECO:0000313" key="3">
    <source>
        <dbReference type="Proteomes" id="UP001153737"/>
    </source>
</evidence>
<dbReference type="Gene3D" id="1.10.287.110">
    <property type="entry name" value="DnaJ domain"/>
    <property type="match status" value="1"/>
</dbReference>
<dbReference type="PANTHER" id="PTHR39158:SF1">
    <property type="entry name" value="DNAJ HOMOLOG SUBFAMILY C MEMBER 28"/>
    <property type="match status" value="1"/>
</dbReference>